<name>A0A067MZ86_BOTB1</name>
<organism evidence="4 5">
    <name type="scientific">Botryobasidium botryosum (strain FD-172 SS1)</name>
    <dbReference type="NCBI Taxonomy" id="930990"/>
    <lineage>
        <taxon>Eukaryota</taxon>
        <taxon>Fungi</taxon>
        <taxon>Dikarya</taxon>
        <taxon>Basidiomycota</taxon>
        <taxon>Agaricomycotina</taxon>
        <taxon>Agaricomycetes</taxon>
        <taxon>Cantharellales</taxon>
        <taxon>Botryobasidiaceae</taxon>
        <taxon>Botryobasidium</taxon>
    </lineage>
</organism>
<dbReference type="OrthoDB" id="1898560at2759"/>
<evidence type="ECO:0000313" key="4">
    <source>
        <dbReference type="EMBL" id="KDQ16806.1"/>
    </source>
</evidence>
<dbReference type="PANTHER" id="PTHR45862">
    <property type="entry name" value="PROTEIN SGT1 HOMOLOG"/>
    <property type="match status" value="1"/>
</dbReference>
<dbReference type="InterPro" id="IPR007052">
    <property type="entry name" value="CS_dom"/>
</dbReference>
<dbReference type="HOGENOM" id="CLU_039532_2_0_1"/>
<dbReference type="InterPro" id="IPR044563">
    <property type="entry name" value="Sgt1-like"/>
</dbReference>
<feature type="compositionally biased region" description="Low complexity" evidence="1">
    <location>
        <begin position="96"/>
        <end position="112"/>
    </location>
</feature>
<feature type="compositionally biased region" description="Polar residues" evidence="1">
    <location>
        <begin position="171"/>
        <end position="183"/>
    </location>
</feature>
<feature type="compositionally biased region" description="Basic and acidic residues" evidence="1">
    <location>
        <begin position="184"/>
        <end position="204"/>
    </location>
</feature>
<feature type="domain" description="CS" evidence="3">
    <location>
        <begin position="2"/>
        <end position="87"/>
    </location>
</feature>
<dbReference type="Proteomes" id="UP000027195">
    <property type="component" value="Unassembled WGS sequence"/>
</dbReference>
<evidence type="ECO:0000313" key="5">
    <source>
        <dbReference type="Proteomes" id="UP000027195"/>
    </source>
</evidence>
<dbReference type="STRING" id="930990.A0A067MZ86"/>
<dbReference type="Gene3D" id="2.60.40.790">
    <property type="match status" value="1"/>
</dbReference>
<accession>A0A067MZ86</accession>
<dbReference type="InParanoid" id="A0A067MZ86"/>
<dbReference type="PROSITE" id="PS51203">
    <property type="entry name" value="CS"/>
    <property type="match status" value="1"/>
</dbReference>
<evidence type="ECO:0000259" key="2">
    <source>
        <dbReference type="PROSITE" id="PS51048"/>
    </source>
</evidence>
<dbReference type="InterPro" id="IPR008978">
    <property type="entry name" value="HSP20-like_chaperone"/>
</dbReference>
<dbReference type="SUPFAM" id="SSF49764">
    <property type="entry name" value="HSP20-like chaperones"/>
    <property type="match status" value="1"/>
</dbReference>
<evidence type="ECO:0008006" key="6">
    <source>
        <dbReference type="Google" id="ProtNLM"/>
    </source>
</evidence>
<dbReference type="EMBL" id="KL198026">
    <property type="protein sequence ID" value="KDQ16806.1"/>
    <property type="molecule type" value="Genomic_DNA"/>
</dbReference>
<protein>
    <recommendedName>
        <fullName evidence="6">SGS domain-containing protein</fullName>
    </recommendedName>
</protein>
<dbReference type="FunCoup" id="A0A067MZ86">
    <property type="interactions" value="549"/>
</dbReference>
<feature type="domain" description="SGS" evidence="2">
    <location>
        <begin position="108"/>
        <end position="204"/>
    </location>
</feature>
<dbReference type="AlphaFoldDB" id="A0A067MZ86"/>
<keyword evidence="5" id="KW-1185">Reference proteome</keyword>
<dbReference type="Pfam" id="PF05002">
    <property type="entry name" value="SGS"/>
    <property type="match status" value="1"/>
</dbReference>
<dbReference type="PROSITE" id="PS51048">
    <property type="entry name" value="SGS"/>
    <property type="match status" value="1"/>
</dbReference>
<proteinExistence type="predicted"/>
<evidence type="ECO:0000256" key="1">
    <source>
        <dbReference type="SAM" id="MobiDB-lite"/>
    </source>
</evidence>
<feature type="region of interest" description="Disordered" evidence="1">
    <location>
        <begin position="169"/>
        <end position="204"/>
    </location>
</feature>
<dbReference type="CDD" id="cd06466">
    <property type="entry name" value="p23_CS_SGT1_like"/>
    <property type="match status" value="1"/>
</dbReference>
<dbReference type="InterPro" id="IPR007699">
    <property type="entry name" value="SGS_dom"/>
</dbReference>
<reference evidence="5" key="1">
    <citation type="journal article" date="2014" name="Proc. Natl. Acad. Sci. U.S.A.">
        <title>Extensive sampling of basidiomycete genomes demonstrates inadequacy of the white-rot/brown-rot paradigm for wood decay fungi.</title>
        <authorList>
            <person name="Riley R."/>
            <person name="Salamov A.A."/>
            <person name="Brown D.W."/>
            <person name="Nagy L.G."/>
            <person name="Floudas D."/>
            <person name="Held B.W."/>
            <person name="Levasseur A."/>
            <person name="Lombard V."/>
            <person name="Morin E."/>
            <person name="Otillar R."/>
            <person name="Lindquist E.A."/>
            <person name="Sun H."/>
            <person name="LaButti K.M."/>
            <person name="Schmutz J."/>
            <person name="Jabbour D."/>
            <person name="Luo H."/>
            <person name="Baker S.E."/>
            <person name="Pisabarro A.G."/>
            <person name="Walton J.D."/>
            <person name="Blanchette R.A."/>
            <person name="Henrissat B."/>
            <person name="Martin F."/>
            <person name="Cullen D."/>
            <person name="Hibbett D.S."/>
            <person name="Grigoriev I.V."/>
        </authorList>
    </citation>
    <scope>NUCLEOTIDE SEQUENCE [LARGE SCALE GENOMIC DNA]</scope>
    <source>
        <strain evidence="5">FD-172 SS1</strain>
    </source>
</reference>
<gene>
    <name evidence="4" type="ORF">BOTBODRAFT_30699</name>
</gene>
<evidence type="ECO:0000259" key="3">
    <source>
        <dbReference type="PROSITE" id="PS51203"/>
    </source>
</evidence>
<sequence length="204" mass="22607">MSTEPRHEFYESDERVTISVFIKDAKAEDVFVTFKPRRLTLIYGDKRLDLQPLQGEIDADQSGFRISKYKIEVWLSKRVGVRWGKLVGEGNDMATFTQAPAPPASTSDAPASNKPKKNWDKVATKALEAEGPDKTTADDPNAGGDAALNSFFQQIYSGADEDTRRAMMKSFQESGGTALSTNWDEVKKGKVEVKPPHGSEAKKY</sequence>
<feature type="region of interest" description="Disordered" evidence="1">
    <location>
        <begin position="96"/>
        <end position="118"/>
    </location>
</feature>
<dbReference type="GO" id="GO:0051087">
    <property type="term" value="F:protein-folding chaperone binding"/>
    <property type="evidence" value="ECO:0007669"/>
    <property type="project" value="InterPro"/>
</dbReference>
<dbReference type="Pfam" id="PF04969">
    <property type="entry name" value="CS"/>
    <property type="match status" value="1"/>
</dbReference>